<comment type="subcellular location">
    <subcellularLocation>
        <location evidence="3 11">Cytoplasm</location>
    </subcellularLocation>
</comment>
<evidence type="ECO:0000313" key="14">
    <source>
        <dbReference type="Proteomes" id="UP000198802"/>
    </source>
</evidence>
<keyword evidence="14" id="KW-1185">Reference proteome</keyword>
<dbReference type="SUPFAM" id="SSF53271">
    <property type="entry name" value="PRTase-like"/>
    <property type="match status" value="1"/>
</dbReference>
<dbReference type="Proteomes" id="UP000198802">
    <property type="component" value="Unassembled WGS sequence"/>
</dbReference>
<evidence type="ECO:0000256" key="10">
    <source>
        <dbReference type="ARBA" id="ARBA00022726"/>
    </source>
</evidence>
<evidence type="ECO:0000313" key="13">
    <source>
        <dbReference type="EMBL" id="CUU55776.1"/>
    </source>
</evidence>
<dbReference type="GO" id="GO:0006166">
    <property type="term" value="P:purine ribonucleoside salvage"/>
    <property type="evidence" value="ECO:0007669"/>
    <property type="project" value="UniProtKB-UniRule"/>
</dbReference>
<dbReference type="NCBIfam" id="NF002636">
    <property type="entry name" value="PRK02304.1-5"/>
    <property type="match status" value="1"/>
</dbReference>
<comment type="catalytic activity">
    <reaction evidence="1 11">
        <text>AMP + diphosphate = 5-phospho-alpha-D-ribose 1-diphosphate + adenine</text>
        <dbReference type="Rhea" id="RHEA:16609"/>
        <dbReference type="ChEBI" id="CHEBI:16708"/>
        <dbReference type="ChEBI" id="CHEBI:33019"/>
        <dbReference type="ChEBI" id="CHEBI:58017"/>
        <dbReference type="ChEBI" id="CHEBI:456215"/>
        <dbReference type="EC" id="2.4.2.7"/>
    </reaction>
</comment>
<comment type="pathway">
    <text evidence="4 11">Purine metabolism; AMP biosynthesis via salvage pathway; AMP from adenine: step 1/1.</text>
</comment>
<evidence type="ECO:0000256" key="2">
    <source>
        <dbReference type="ARBA" id="ARBA00003968"/>
    </source>
</evidence>
<feature type="domain" description="Phosphoribosyltransferase" evidence="12">
    <location>
        <begin position="40"/>
        <end position="163"/>
    </location>
</feature>
<dbReference type="InterPro" id="IPR005764">
    <property type="entry name" value="Ade_phspho_trans"/>
</dbReference>
<comment type="function">
    <text evidence="2 11">Catalyzes a salvage reaction resulting in the formation of AMP, that is energically less costly than de novo synthesis.</text>
</comment>
<dbReference type="EC" id="2.4.2.7" evidence="6 11"/>
<dbReference type="Pfam" id="PF00156">
    <property type="entry name" value="Pribosyltran"/>
    <property type="match status" value="1"/>
</dbReference>
<keyword evidence="9 11" id="KW-0808">Transferase</keyword>
<dbReference type="Gene3D" id="3.40.50.2020">
    <property type="match status" value="1"/>
</dbReference>
<sequence>MTSVESGPALGAAAEVLAAHVRDVQDFPKPGVVFKDITPLLSTPAAFGVVIGALADLARDLSVTTIAGIEARGFLLAAPVADRIGAGLVPVRKAGKLPGATRRETYDLEYGTATLEIHQDAVAAGERVLLVDDVLATGGTAAAAHNLLRGCGADVVGLAVLMELSFLAGRDRTGALPVTSIMTL</sequence>
<evidence type="ECO:0000256" key="1">
    <source>
        <dbReference type="ARBA" id="ARBA00000868"/>
    </source>
</evidence>
<dbReference type="NCBIfam" id="NF002634">
    <property type="entry name" value="PRK02304.1-3"/>
    <property type="match status" value="1"/>
</dbReference>
<dbReference type="GO" id="GO:0005737">
    <property type="term" value="C:cytoplasm"/>
    <property type="evidence" value="ECO:0007669"/>
    <property type="project" value="UniProtKB-SubCell"/>
</dbReference>
<evidence type="ECO:0000256" key="7">
    <source>
        <dbReference type="ARBA" id="ARBA00022490"/>
    </source>
</evidence>
<dbReference type="AlphaFoldDB" id="A0A0S4QJS6"/>
<dbReference type="InterPro" id="IPR050054">
    <property type="entry name" value="UPRTase/APRTase"/>
</dbReference>
<dbReference type="RefSeq" id="WP_006540894.1">
    <property type="nucleotide sequence ID" value="NZ_FAOZ01000006.1"/>
</dbReference>
<dbReference type="GO" id="GO:0002055">
    <property type="term" value="F:adenine binding"/>
    <property type="evidence" value="ECO:0007669"/>
    <property type="project" value="TreeGrafter"/>
</dbReference>
<gene>
    <name evidence="11" type="primary">apt</name>
    <name evidence="13" type="ORF">Ga0074812_10626</name>
</gene>
<dbReference type="InterPro" id="IPR000836">
    <property type="entry name" value="PRTase_dom"/>
</dbReference>
<dbReference type="UniPathway" id="UPA00588">
    <property type="reaction ID" value="UER00646"/>
</dbReference>
<name>A0A0S4QJS6_9ACTN</name>
<dbReference type="HAMAP" id="MF_00004">
    <property type="entry name" value="Aden_phosphoribosyltr"/>
    <property type="match status" value="1"/>
</dbReference>
<evidence type="ECO:0000256" key="4">
    <source>
        <dbReference type="ARBA" id="ARBA00004659"/>
    </source>
</evidence>
<dbReference type="GO" id="GO:0003999">
    <property type="term" value="F:adenine phosphoribosyltransferase activity"/>
    <property type="evidence" value="ECO:0007669"/>
    <property type="project" value="UniProtKB-UniRule"/>
</dbReference>
<dbReference type="PANTHER" id="PTHR32315">
    <property type="entry name" value="ADENINE PHOSPHORIBOSYLTRANSFERASE"/>
    <property type="match status" value="1"/>
</dbReference>
<dbReference type="CDD" id="cd06223">
    <property type="entry name" value="PRTases_typeI"/>
    <property type="match status" value="1"/>
</dbReference>
<dbReference type="InterPro" id="IPR029057">
    <property type="entry name" value="PRTase-like"/>
</dbReference>
<keyword evidence="7 11" id="KW-0963">Cytoplasm</keyword>
<protein>
    <recommendedName>
        <fullName evidence="6 11">Adenine phosphoribosyltransferase</fullName>
        <shortName evidence="11">APRT</shortName>
        <ecNumber evidence="6 11">2.4.2.7</ecNumber>
    </recommendedName>
</protein>
<evidence type="ECO:0000256" key="11">
    <source>
        <dbReference type="HAMAP-Rule" id="MF_00004"/>
    </source>
</evidence>
<reference evidence="14" key="1">
    <citation type="submission" date="2015-11" db="EMBL/GenBank/DDBJ databases">
        <authorList>
            <person name="Varghese N."/>
        </authorList>
    </citation>
    <scope>NUCLEOTIDE SEQUENCE [LARGE SCALE GENOMIC DNA]</scope>
    <source>
        <strain evidence="14">DSM 45899</strain>
    </source>
</reference>
<evidence type="ECO:0000256" key="3">
    <source>
        <dbReference type="ARBA" id="ARBA00004496"/>
    </source>
</evidence>
<dbReference type="FunFam" id="3.40.50.2020:FF:000021">
    <property type="entry name" value="Adenine phosphoribosyltransferase"/>
    <property type="match status" value="1"/>
</dbReference>
<organism evidence="13 14">
    <name type="scientific">Parafrankia irregularis</name>
    <dbReference type="NCBI Taxonomy" id="795642"/>
    <lineage>
        <taxon>Bacteria</taxon>
        <taxon>Bacillati</taxon>
        <taxon>Actinomycetota</taxon>
        <taxon>Actinomycetes</taxon>
        <taxon>Frankiales</taxon>
        <taxon>Frankiaceae</taxon>
        <taxon>Parafrankia</taxon>
    </lineage>
</organism>
<dbReference type="EMBL" id="FAOZ01000006">
    <property type="protein sequence ID" value="CUU55776.1"/>
    <property type="molecule type" value="Genomic_DNA"/>
</dbReference>
<accession>A0A0S4QJS6</accession>
<evidence type="ECO:0000256" key="5">
    <source>
        <dbReference type="ARBA" id="ARBA00008391"/>
    </source>
</evidence>
<evidence type="ECO:0000256" key="9">
    <source>
        <dbReference type="ARBA" id="ARBA00022679"/>
    </source>
</evidence>
<evidence type="ECO:0000256" key="8">
    <source>
        <dbReference type="ARBA" id="ARBA00022676"/>
    </source>
</evidence>
<dbReference type="GO" id="GO:0044209">
    <property type="term" value="P:AMP salvage"/>
    <property type="evidence" value="ECO:0007669"/>
    <property type="project" value="UniProtKB-UniRule"/>
</dbReference>
<proteinExistence type="inferred from homology"/>
<dbReference type="GO" id="GO:0006168">
    <property type="term" value="P:adenine salvage"/>
    <property type="evidence" value="ECO:0007669"/>
    <property type="project" value="InterPro"/>
</dbReference>
<keyword evidence="8 11" id="KW-0328">Glycosyltransferase</keyword>
<dbReference type="NCBIfam" id="TIGR01090">
    <property type="entry name" value="apt"/>
    <property type="match status" value="1"/>
</dbReference>
<dbReference type="PANTHER" id="PTHR32315:SF3">
    <property type="entry name" value="ADENINE PHOSPHORIBOSYLTRANSFERASE"/>
    <property type="match status" value="1"/>
</dbReference>
<comment type="similarity">
    <text evidence="5 11">Belongs to the purine/pyrimidine phosphoribosyltransferase family.</text>
</comment>
<evidence type="ECO:0000256" key="6">
    <source>
        <dbReference type="ARBA" id="ARBA00011893"/>
    </source>
</evidence>
<keyword evidence="10 11" id="KW-0660">Purine salvage</keyword>
<comment type="subunit">
    <text evidence="11">Homodimer.</text>
</comment>
<evidence type="ECO:0000259" key="12">
    <source>
        <dbReference type="Pfam" id="PF00156"/>
    </source>
</evidence>
<dbReference type="GO" id="GO:0016208">
    <property type="term" value="F:AMP binding"/>
    <property type="evidence" value="ECO:0007669"/>
    <property type="project" value="TreeGrafter"/>
</dbReference>